<gene>
    <name evidence="1" type="ORF">MG293_010682</name>
</gene>
<evidence type="ECO:0000313" key="1">
    <source>
        <dbReference type="EMBL" id="KAI4539290.1"/>
    </source>
</evidence>
<organism evidence="1 2">
    <name type="scientific">Ovis ammon polii</name>
    <dbReference type="NCBI Taxonomy" id="230172"/>
    <lineage>
        <taxon>Eukaryota</taxon>
        <taxon>Metazoa</taxon>
        <taxon>Chordata</taxon>
        <taxon>Craniata</taxon>
        <taxon>Vertebrata</taxon>
        <taxon>Euteleostomi</taxon>
        <taxon>Mammalia</taxon>
        <taxon>Eutheria</taxon>
        <taxon>Laurasiatheria</taxon>
        <taxon>Artiodactyla</taxon>
        <taxon>Ruminantia</taxon>
        <taxon>Pecora</taxon>
        <taxon>Bovidae</taxon>
        <taxon>Caprinae</taxon>
        <taxon>Ovis</taxon>
    </lineage>
</organism>
<sequence length="232" mass="26485">MEEVDSQWGLGTWANLLRGLPKVCTEFSILVCSEEIPSKTERELSRGVSSILFYSSKTVMKYCQDYGAKRVILHERKRTGFTVRKLMIIKYVFVYIQKAANMRGCGMMLLKSVKLLNRTKKEFEHNFINIYTIIFGPGKAIISIALIRELRVNSGKPWISPPWVFKVKHFASECRNYGAFVIFIMFQEYPPAARPEKCTWEGLYGILVLLLKEASPGLVGYLLSGAWVALNP</sequence>
<evidence type="ECO:0000313" key="2">
    <source>
        <dbReference type="Proteomes" id="UP001214576"/>
    </source>
</evidence>
<dbReference type="EMBL" id="JAKZEL010000011">
    <property type="protein sequence ID" value="KAI4539290.1"/>
    <property type="molecule type" value="Genomic_DNA"/>
</dbReference>
<dbReference type="AlphaFoldDB" id="A0AAD4Y662"/>
<dbReference type="Proteomes" id="UP001214576">
    <property type="component" value="Unassembled WGS sequence"/>
</dbReference>
<accession>A0AAD4Y662</accession>
<proteinExistence type="predicted"/>
<protein>
    <submittedName>
        <fullName evidence="1">Uncharacterized protein</fullName>
    </submittedName>
</protein>
<name>A0AAD4Y662_OVIAM</name>
<comment type="caution">
    <text evidence="1">The sequence shown here is derived from an EMBL/GenBank/DDBJ whole genome shotgun (WGS) entry which is preliminary data.</text>
</comment>
<reference evidence="1" key="1">
    <citation type="submission" date="2022-03" db="EMBL/GenBank/DDBJ databases">
        <title>Genomic analyses of argali, domestic sheep and their hybrids provide insights into chromosomal evolution, heterosis and genetic basis of agronomic traits.</title>
        <authorList>
            <person name="Li M."/>
        </authorList>
    </citation>
    <scope>NUCLEOTIDE SEQUENCE</scope>
    <source>
        <strain evidence="1">CAU-MHL-2022a</strain>
        <tissue evidence="1">Skin</tissue>
    </source>
</reference>
<keyword evidence="2" id="KW-1185">Reference proteome</keyword>